<evidence type="ECO:0000256" key="2">
    <source>
        <dbReference type="ARBA" id="ARBA00022692"/>
    </source>
</evidence>
<feature type="transmembrane region" description="Helical" evidence="5">
    <location>
        <begin position="311"/>
        <end position="332"/>
    </location>
</feature>
<accession>A0A510E5Y8</accession>
<feature type="transmembrane region" description="Helical" evidence="5">
    <location>
        <begin position="145"/>
        <end position="172"/>
    </location>
</feature>
<protein>
    <recommendedName>
        <fullName evidence="6">ABC transmembrane type-2 domain-containing protein</fullName>
    </recommendedName>
</protein>
<dbReference type="PANTHER" id="PTHR43027:SF1">
    <property type="entry name" value="DOXORUBICIN RESISTANCE ABC TRANSPORTER PERMEASE PROTEIN DRRC-RELATED"/>
    <property type="match status" value="1"/>
</dbReference>
<keyword evidence="9" id="KW-1185">Reference proteome</keyword>
<evidence type="ECO:0000256" key="4">
    <source>
        <dbReference type="ARBA" id="ARBA00023136"/>
    </source>
</evidence>
<comment type="subcellular location">
    <subcellularLocation>
        <location evidence="1">Membrane</location>
        <topology evidence="1">Multi-pass membrane protein</topology>
    </subcellularLocation>
</comment>
<sequence>MVKVRNIANTTKAILKDNLRNRFALFWIIFFPVVLAILFPLVFGGIGNAIHITVSVNGYNSQEVAKALNDSNIFTGVVGVNYQDAMRQGYMYVNITNQGRTIDVFTNLQDKPLVPSLKAIVEEALLEPNVTFSSKVTSNYTFNDYLISGIIGIVSLSNGLFGLIGIASGYYRDKVVDRLAASPLRSLEWSVSLILYVVIITLISTSAVLITGIFFGFIPIAGIAFLGFLVISTMMFGAIGAVIYGLTPKEKLFVAQSVVSALIFPLMFLSNAFFPISAFPSFLRPFAEYQPLSLIDTVIRDLTVYNVAPNLSLVFSIIAITIVLNVVAGRLLRLRETGL</sequence>
<evidence type="ECO:0000259" key="6">
    <source>
        <dbReference type="PROSITE" id="PS51012"/>
    </source>
</evidence>
<dbReference type="GO" id="GO:0016020">
    <property type="term" value="C:membrane"/>
    <property type="evidence" value="ECO:0007669"/>
    <property type="project" value="UniProtKB-SubCell"/>
</dbReference>
<evidence type="ECO:0000256" key="5">
    <source>
        <dbReference type="SAM" id="Phobius"/>
    </source>
</evidence>
<evidence type="ECO:0000313" key="7">
    <source>
        <dbReference type="EMBL" id="BBG24662.1"/>
    </source>
</evidence>
<evidence type="ECO:0000256" key="3">
    <source>
        <dbReference type="ARBA" id="ARBA00022989"/>
    </source>
</evidence>
<proteinExistence type="predicted"/>
<dbReference type="PROSITE" id="PS51012">
    <property type="entry name" value="ABC_TM2"/>
    <property type="match status" value="1"/>
</dbReference>
<evidence type="ECO:0000313" key="10">
    <source>
        <dbReference type="Proteomes" id="UP000325030"/>
    </source>
</evidence>
<feature type="domain" description="ABC transmembrane type-2" evidence="6">
    <location>
        <begin position="106"/>
        <end position="335"/>
    </location>
</feature>
<dbReference type="OrthoDB" id="37087at2157"/>
<feature type="transmembrane region" description="Helical" evidence="5">
    <location>
        <begin position="24"/>
        <end position="46"/>
    </location>
</feature>
<dbReference type="GO" id="GO:0140359">
    <property type="term" value="F:ABC-type transporter activity"/>
    <property type="evidence" value="ECO:0007669"/>
    <property type="project" value="InterPro"/>
</dbReference>
<dbReference type="GeneID" id="41718337"/>
<name>A0A510DWQ4_9CREN</name>
<evidence type="ECO:0000313" key="9">
    <source>
        <dbReference type="Proteomes" id="UP000322983"/>
    </source>
</evidence>
<keyword evidence="2 5" id="KW-0812">Transmembrane</keyword>
<accession>A0A510DWQ4</accession>
<dbReference type="RefSeq" id="WP_054846899.1">
    <property type="nucleotide sequence ID" value="NZ_AP018929.1"/>
</dbReference>
<evidence type="ECO:0000256" key="1">
    <source>
        <dbReference type="ARBA" id="ARBA00004141"/>
    </source>
</evidence>
<dbReference type="PANTHER" id="PTHR43027">
    <property type="entry name" value="DOXORUBICIN RESISTANCE ABC TRANSPORTER PERMEASE PROTEIN DRRC-RELATED"/>
    <property type="match status" value="1"/>
</dbReference>
<feature type="transmembrane region" description="Helical" evidence="5">
    <location>
        <begin position="193"/>
        <end position="217"/>
    </location>
</feature>
<gene>
    <name evidence="7" type="ORF">IC006_1995</name>
    <name evidence="8" type="ORF">IC007_2003</name>
</gene>
<dbReference type="InterPro" id="IPR047817">
    <property type="entry name" value="ABC2_TM_bact-type"/>
</dbReference>
<keyword evidence="3 5" id="KW-1133">Transmembrane helix</keyword>
<dbReference type="Pfam" id="PF12698">
    <property type="entry name" value="ABC2_membrane_3"/>
    <property type="match status" value="1"/>
</dbReference>
<dbReference type="AlphaFoldDB" id="A0A510DWQ4"/>
<evidence type="ECO:0000313" key="8">
    <source>
        <dbReference type="EMBL" id="BBG27450.1"/>
    </source>
</evidence>
<dbReference type="Proteomes" id="UP000322983">
    <property type="component" value="Chromosome"/>
</dbReference>
<organism evidence="7 9">
    <name type="scientific">Sulfuracidifex tepidarius</name>
    <dbReference type="NCBI Taxonomy" id="1294262"/>
    <lineage>
        <taxon>Archaea</taxon>
        <taxon>Thermoproteota</taxon>
        <taxon>Thermoprotei</taxon>
        <taxon>Sulfolobales</taxon>
        <taxon>Sulfolobaceae</taxon>
        <taxon>Sulfuracidifex</taxon>
    </lineage>
</organism>
<dbReference type="InterPro" id="IPR052902">
    <property type="entry name" value="ABC-2_transporter"/>
</dbReference>
<reference evidence="10" key="1">
    <citation type="submission" date="2018-09" db="EMBL/GenBank/DDBJ databases">
        <title>Complete Genome Sequencing of Sulfolobus sp. JCM 16834.</title>
        <authorList>
            <person name="Kato S."/>
            <person name="Itoh T."/>
            <person name="Ohkuma M."/>
        </authorList>
    </citation>
    <scope>NUCLEOTIDE SEQUENCE [LARGE SCALE GENOMIC DNA]</scope>
    <source>
        <strain evidence="10">IC-007</strain>
    </source>
</reference>
<dbReference type="EMBL" id="AP018929">
    <property type="protein sequence ID" value="BBG24662.1"/>
    <property type="molecule type" value="Genomic_DNA"/>
</dbReference>
<keyword evidence="4 5" id="KW-0472">Membrane</keyword>
<dbReference type="InterPro" id="IPR013525">
    <property type="entry name" value="ABC2_TM"/>
</dbReference>
<dbReference type="EMBL" id="AP018930">
    <property type="protein sequence ID" value="BBG27450.1"/>
    <property type="molecule type" value="Genomic_DNA"/>
</dbReference>
<dbReference type="STRING" id="1294262.GCA_001316085_03101"/>
<reference evidence="7 9" key="2">
    <citation type="journal article" date="2020" name="Int. J. Syst. Evol. Microbiol.">
        <title>Sulfuracidifex tepidarius gen. nov., sp. nov. and transfer of Sulfolobus metallicus Huber and Stetter 1992 to the genus Sulfuracidifex as Sulfuracidifex metallicus comb. nov.</title>
        <authorList>
            <person name="Itoh T."/>
            <person name="Miura T."/>
            <person name="Sakai H.D."/>
            <person name="Kato S."/>
            <person name="Ohkuma M."/>
            <person name="Takashina T."/>
        </authorList>
    </citation>
    <scope>NUCLEOTIDE SEQUENCE [LARGE SCALE GENOMIC DNA]</scope>
    <source>
        <strain evidence="7 9">IC-006</strain>
        <strain evidence="8">IC-007</strain>
    </source>
</reference>
<feature type="transmembrane region" description="Helical" evidence="5">
    <location>
        <begin position="258"/>
        <end position="283"/>
    </location>
</feature>
<dbReference type="Proteomes" id="UP000325030">
    <property type="component" value="Chromosome"/>
</dbReference>
<dbReference type="KEGG" id="step:IC006_1995"/>
<feature type="transmembrane region" description="Helical" evidence="5">
    <location>
        <begin position="223"/>
        <end position="246"/>
    </location>
</feature>